<reference evidence="1" key="1">
    <citation type="submission" date="2020-03" db="EMBL/GenBank/DDBJ databases">
        <title>The deep terrestrial virosphere.</title>
        <authorList>
            <person name="Holmfeldt K."/>
            <person name="Nilsson E."/>
            <person name="Simone D."/>
            <person name="Lopez-Fernandez M."/>
            <person name="Wu X."/>
            <person name="de Brujin I."/>
            <person name="Lundin D."/>
            <person name="Andersson A."/>
            <person name="Bertilsson S."/>
            <person name="Dopson M."/>
        </authorList>
    </citation>
    <scope>NUCLEOTIDE SEQUENCE</scope>
    <source>
        <strain evidence="1">MM415B02785</strain>
    </source>
</reference>
<sequence length="107" mass="12463">MNDIQKRVVENLKKDILNHDSMGFPEYEYKEWKIEVETIERTYPKKKSIPHVYIFCTVGKVGDEDTMASIFCRTRRLMVIGPRGAVKGLLGRKQSGYHKALIWSKES</sequence>
<dbReference type="AlphaFoldDB" id="A0A6M3L4A3"/>
<proteinExistence type="predicted"/>
<dbReference type="EMBL" id="MT142770">
    <property type="protein sequence ID" value="QJA88324.1"/>
    <property type="molecule type" value="Genomic_DNA"/>
</dbReference>
<gene>
    <name evidence="1" type="ORF">MM415B02785_0017</name>
</gene>
<accession>A0A6M3L4A3</accession>
<evidence type="ECO:0000313" key="1">
    <source>
        <dbReference type="EMBL" id="QJA88324.1"/>
    </source>
</evidence>
<organism evidence="1">
    <name type="scientific">viral metagenome</name>
    <dbReference type="NCBI Taxonomy" id="1070528"/>
    <lineage>
        <taxon>unclassified sequences</taxon>
        <taxon>metagenomes</taxon>
        <taxon>organismal metagenomes</taxon>
    </lineage>
</organism>
<name>A0A6M3L4A3_9ZZZZ</name>
<protein>
    <submittedName>
        <fullName evidence="1">Uncharacterized protein</fullName>
    </submittedName>
</protein>